<keyword evidence="1" id="KW-0472">Membrane</keyword>
<feature type="transmembrane region" description="Helical" evidence="1">
    <location>
        <begin position="78"/>
        <end position="94"/>
    </location>
</feature>
<proteinExistence type="predicted"/>
<dbReference type="AlphaFoldDB" id="A0A3B0Y4K0"/>
<sequence length="130" mass="14313">MSNRLYRMLFGLLLLIGLYFGLNALVYGLVAIAVLEGITNLRLPIIVSRLRGIEASGTAEASLGIAFHTRSSFEAERGFRLLVASMLAIGLFVFPEHLWFFPWFIGFALLGAGASGVCPMYLALRWCGLR</sequence>
<feature type="transmembrane region" description="Helical" evidence="1">
    <location>
        <begin position="100"/>
        <end position="124"/>
    </location>
</feature>
<accession>A0A3B0Y4K0</accession>
<feature type="transmembrane region" description="Helical" evidence="1">
    <location>
        <begin position="12"/>
        <end position="35"/>
    </location>
</feature>
<keyword evidence="1" id="KW-0812">Transmembrane</keyword>
<name>A0A3B0Y4K0_9ZZZZ</name>
<protein>
    <recommendedName>
        <fullName evidence="2">Inner membrane protein YgaP-like transmembrane domain-containing protein</fullName>
    </recommendedName>
</protein>
<keyword evidence="1" id="KW-1133">Transmembrane helix</keyword>
<gene>
    <name evidence="3" type="ORF">MNBD_GAMMA15-911</name>
</gene>
<dbReference type="Pfam" id="PF11127">
    <property type="entry name" value="YgaP-like_TM"/>
    <property type="match status" value="1"/>
</dbReference>
<reference evidence="3" key="1">
    <citation type="submission" date="2018-06" db="EMBL/GenBank/DDBJ databases">
        <authorList>
            <person name="Zhirakovskaya E."/>
        </authorList>
    </citation>
    <scope>NUCLEOTIDE SEQUENCE</scope>
</reference>
<evidence type="ECO:0000256" key="1">
    <source>
        <dbReference type="SAM" id="Phobius"/>
    </source>
</evidence>
<evidence type="ECO:0000313" key="3">
    <source>
        <dbReference type="EMBL" id="VAW75655.1"/>
    </source>
</evidence>
<evidence type="ECO:0000259" key="2">
    <source>
        <dbReference type="Pfam" id="PF11127"/>
    </source>
</evidence>
<dbReference type="Gene3D" id="6.10.140.1340">
    <property type="match status" value="1"/>
</dbReference>
<dbReference type="EMBL" id="UOFN01000050">
    <property type="protein sequence ID" value="VAW75655.1"/>
    <property type="molecule type" value="Genomic_DNA"/>
</dbReference>
<organism evidence="3">
    <name type="scientific">hydrothermal vent metagenome</name>
    <dbReference type="NCBI Taxonomy" id="652676"/>
    <lineage>
        <taxon>unclassified sequences</taxon>
        <taxon>metagenomes</taxon>
        <taxon>ecological metagenomes</taxon>
    </lineage>
</organism>
<feature type="domain" description="Inner membrane protein YgaP-like transmembrane" evidence="2">
    <location>
        <begin position="75"/>
        <end position="125"/>
    </location>
</feature>
<dbReference type="InterPro" id="IPR021309">
    <property type="entry name" value="YgaP-like_TM"/>
</dbReference>